<gene>
    <name evidence="3" type="ORF">F8377_06890</name>
</gene>
<dbReference type="InterPro" id="IPR039374">
    <property type="entry name" value="SIP_fam"/>
</dbReference>
<evidence type="ECO:0000259" key="2">
    <source>
        <dbReference type="PROSITE" id="PS51384"/>
    </source>
</evidence>
<dbReference type="InterPro" id="IPR017938">
    <property type="entry name" value="Riboflavin_synthase-like_b-brl"/>
</dbReference>
<accession>A0ABQ6VDG3</accession>
<organism evidence="3 4">
    <name type="scientific">Corynebacterium zhongnanshanii</name>
    <dbReference type="NCBI Taxonomy" id="2768834"/>
    <lineage>
        <taxon>Bacteria</taxon>
        <taxon>Bacillati</taxon>
        <taxon>Actinomycetota</taxon>
        <taxon>Actinomycetes</taxon>
        <taxon>Mycobacteriales</taxon>
        <taxon>Corynebacteriaceae</taxon>
        <taxon>Corynebacterium</taxon>
    </lineage>
</organism>
<feature type="domain" description="FAD-binding FR-type" evidence="2">
    <location>
        <begin position="92"/>
        <end position="216"/>
    </location>
</feature>
<comment type="caution">
    <text evidence="3">The sequence shown here is derived from an EMBL/GenBank/DDBJ whole genome shotgun (WGS) entry which is preliminary data.</text>
</comment>
<reference evidence="3 4" key="1">
    <citation type="submission" date="2019-10" db="EMBL/GenBank/DDBJ databases">
        <title>Corynebacterium sp novel species isolated from the respiratory tract of Marmot.</title>
        <authorList>
            <person name="Zhang G."/>
        </authorList>
    </citation>
    <scope>NUCLEOTIDE SEQUENCE [LARGE SCALE GENOMIC DNA]</scope>
    <source>
        <strain evidence="3 4">336</strain>
    </source>
</reference>
<dbReference type="Pfam" id="PF04954">
    <property type="entry name" value="SIP"/>
    <property type="match status" value="1"/>
</dbReference>
<dbReference type="Gene3D" id="3.40.50.80">
    <property type="entry name" value="Nucleotide-binding domain of ferredoxin-NADP reductase (FNR) module"/>
    <property type="match status" value="1"/>
</dbReference>
<evidence type="ECO:0000313" key="3">
    <source>
        <dbReference type="EMBL" id="KAB3520955.1"/>
    </source>
</evidence>
<dbReference type="InterPro" id="IPR017927">
    <property type="entry name" value="FAD-bd_FR_type"/>
</dbReference>
<dbReference type="EMBL" id="WBZJ01000002">
    <property type="protein sequence ID" value="KAB3520955.1"/>
    <property type="molecule type" value="Genomic_DNA"/>
</dbReference>
<dbReference type="Gene3D" id="2.40.30.10">
    <property type="entry name" value="Translation factors"/>
    <property type="match status" value="1"/>
</dbReference>
<dbReference type="Proteomes" id="UP000436181">
    <property type="component" value="Unassembled WGS sequence"/>
</dbReference>
<dbReference type="PROSITE" id="PS51384">
    <property type="entry name" value="FAD_FR"/>
    <property type="match status" value="1"/>
</dbReference>
<feature type="region of interest" description="Disordered" evidence="1">
    <location>
        <begin position="58"/>
        <end position="94"/>
    </location>
</feature>
<dbReference type="RefSeq" id="WP_151844474.1">
    <property type="nucleotide sequence ID" value="NZ_WBZJ01000002.1"/>
</dbReference>
<dbReference type="Pfam" id="PF08021">
    <property type="entry name" value="FAD_binding_9"/>
    <property type="match status" value="1"/>
</dbReference>
<dbReference type="CDD" id="cd06193">
    <property type="entry name" value="siderophore_interacting"/>
    <property type="match status" value="1"/>
</dbReference>
<evidence type="ECO:0000256" key="1">
    <source>
        <dbReference type="SAM" id="MobiDB-lite"/>
    </source>
</evidence>
<name>A0ABQ6VDG3_9CORY</name>
<dbReference type="InterPro" id="IPR039261">
    <property type="entry name" value="FNR_nucleotide-bd"/>
</dbReference>
<proteinExistence type="predicted"/>
<dbReference type="InterPro" id="IPR007037">
    <property type="entry name" value="SIP_rossman_dom"/>
</dbReference>
<evidence type="ECO:0000313" key="4">
    <source>
        <dbReference type="Proteomes" id="UP000436181"/>
    </source>
</evidence>
<dbReference type="PANTHER" id="PTHR30157:SF0">
    <property type="entry name" value="NADPH-DEPENDENT FERRIC-CHELATE REDUCTASE"/>
    <property type="match status" value="1"/>
</dbReference>
<protein>
    <submittedName>
        <fullName evidence="3">Siderophore-interacting protein</fullName>
    </submittedName>
</protein>
<dbReference type="SUPFAM" id="SSF63380">
    <property type="entry name" value="Riboflavin synthase domain-like"/>
    <property type="match status" value="1"/>
</dbReference>
<dbReference type="PANTHER" id="PTHR30157">
    <property type="entry name" value="FERRIC REDUCTASE, NADPH-DEPENDENT"/>
    <property type="match status" value="1"/>
</dbReference>
<sequence length="364" mass="40422">MEQRDTTEWVEGFREGYGTGYSDGYRAGLEAGRTQAFYDAKAERKRAKYELKAQRRELKAQRYGKHAAHTQDSHGSHAGAEHAPSSQPRKGRKPIEATITGKESVSPAMVRIRANAPGLIGRELTKTDHYVKILFVPEGAPYSWPFDLAHIKDTQPKKYRPVTRTYTLRSVDTETGDIAIDFVLHGDTGLAGPWARDVEVGETFAFVGPGGGWAPTPRYDHFVLAGDESAAPAIAASLEKIPSTSTAIAFFEVEGPGHEFAVPEGDNITVRWVYRHGSMPGRALADAVRFYECPEGSVGWFVHGVAEMIKEIRRELYVGRGVSKKDASISGYWRLRMTEDQWQSSKQEFVAEMESAEQAAVRKK</sequence>
<keyword evidence="4" id="KW-1185">Reference proteome</keyword>
<dbReference type="InterPro" id="IPR013113">
    <property type="entry name" value="SIP_FAD-bd"/>
</dbReference>